<evidence type="ECO:0000313" key="1">
    <source>
        <dbReference type="EMBL" id="PAA65589.1"/>
    </source>
</evidence>
<protein>
    <submittedName>
        <fullName evidence="1">Uncharacterized protein</fullName>
    </submittedName>
</protein>
<dbReference type="Proteomes" id="UP000215902">
    <property type="component" value="Unassembled WGS sequence"/>
</dbReference>
<keyword evidence="2" id="KW-1185">Reference proteome</keyword>
<proteinExistence type="predicted"/>
<gene>
    <name evidence="1" type="ORF">BOX15_Mlig021388g1</name>
</gene>
<organism evidence="1 2">
    <name type="scientific">Macrostomum lignano</name>
    <dbReference type="NCBI Taxonomy" id="282301"/>
    <lineage>
        <taxon>Eukaryota</taxon>
        <taxon>Metazoa</taxon>
        <taxon>Spiralia</taxon>
        <taxon>Lophotrochozoa</taxon>
        <taxon>Platyhelminthes</taxon>
        <taxon>Rhabditophora</taxon>
        <taxon>Macrostomorpha</taxon>
        <taxon>Macrostomida</taxon>
        <taxon>Macrostomidae</taxon>
        <taxon>Macrostomum</taxon>
    </lineage>
</organism>
<sequence length="72" mass="8159">MAPPIEIEQGSSIAGAVRILQIKKTTAFRIAANFRLGDRVESLPRGGRKEELCKADREMREFLVEKLDKNPY</sequence>
<dbReference type="EMBL" id="NIVC01001637">
    <property type="protein sequence ID" value="PAA65589.1"/>
    <property type="molecule type" value="Genomic_DNA"/>
</dbReference>
<accession>A0A267EXM5</accession>
<comment type="caution">
    <text evidence="1">The sequence shown here is derived from an EMBL/GenBank/DDBJ whole genome shotgun (WGS) entry which is preliminary data.</text>
</comment>
<dbReference type="AlphaFoldDB" id="A0A267EXM5"/>
<reference evidence="1 2" key="1">
    <citation type="submission" date="2017-06" db="EMBL/GenBank/DDBJ databases">
        <title>A platform for efficient transgenesis in Macrostomum lignano, a flatworm model organism for stem cell research.</title>
        <authorList>
            <person name="Berezikov E."/>
        </authorList>
    </citation>
    <scope>NUCLEOTIDE SEQUENCE [LARGE SCALE GENOMIC DNA]</scope>
    <source>
        <strain evidence="1">DV1</strain>
        <tissue evidence="1">Whole organism</tissue>
    </source>
</reference>
<evidence type="ECO:0000313" key="2">
    <source>
        <dbReference type="Proteomes" id="UP000215902"/>
    </source>
</evidence>
<name>A0A267EXM5_9PLAT</name>